<organism evidence="1 2">
    <name type="scientific">Lasiosphaeris hirsuta</name>
    <dbReference type="NCBI Taxonomy" id="260670"/>
    <lineage>
        <taxon>Eukaryota</taxon>
        <taxon>Fungi</taxon>
        <taxon>Dikarya</taxon>
        <taxon>Ascomycota</taxon>
        <taxon>Pezizomycotina</taxon>
        <taxon>Sordariomycetes</taxon>
        <taxon>Sordariomycetidae</taxon>
        <taxon>Sordariales</taxon>
        <taxon>Lasiosphaeriaceae</taxon>
        <taxon>Lasiosphaeris</taxon>
    </lineage>
</organism>
<name>A0AA40AYR9_9PEZI</name>
<dbReference type="AlphaFoldDB" id="A0AA40AYR9"/>
<evidence type="ECO:0000313" key="2">
    <source>
        <dbReference type="Proteomes" id="UP001172102"/>
    </source>
</evidence>
<dbReference type="EMBL" id="JAUKUA010000002">
    <property type="protein sequence ID" value="KAK0724481.1"/>
    <property type="molecule type" value="Genomic_DNA"/>
</dbReference>
<comment type="caution">
    <text evidence="1">The sequence shown here is derived from an EMBL/GenBank/DDBJ whole genome shotgun (WGS) entry which is preliminary data.</text>
</comment>
<dbReference type="Proteomes" id="UP001172102">
    <property type="component" value="Unassembled WGS sequence"/>
</dbReference>
<dbReference type="PANTHER" id="PTHR10039:SF5">
    <property type="entry name" value="NACHT DOMAIN-CONTAINING PROTEIN"/>
    <property type="match status" value="1"/>
</dbReference>
<reference evidence="1" key="1">
    <citation type="submission" date="2023-06" db="EMBL/GenBank/DDBJ databases">
        <title>Genome-scale phylogeny and comparative genomics of the fungal order Sordariales.</title>
        <authorList>
            <consortium name="Lawrence Berkeley National Laboratory"/>
            <person name="Hensen N."/>
            <person name="Bonometti L."/>
            <person name="Westerberg I."/>
            <person name="Brannstrom I.O."/>
            <person name="Guillou S."/>
            <person name="Cros-Aarteil S."/>
            <person name="Calhoun S."/>
            <person name="Haridas S."/>
            <person name="Kuo A."/>
            <person name="Mondo S."/>
            <person name="Pangilinan J."/>
            <person name="Riley R."/>
            <person name="Labutti K."/>
            <person name="Andreopoulos B."/>
            <person name="Lipzen A."/>
            <person name="Chen C."/>
            <person name="Yanf M."/>
            <person name="Daum C."/>
            <person name="Ng V."/>
            <person name="Clum A."/>
            <person name="Steindorff A."/>
            <person name="Ohm R."/>
            <person name="Martin F."/>
            <person name="Silar P."/>
            <person name="Natvig D."/>
            <person name="Lalanne C."/>
            <person name="Gautier V."/>
            <person name="Ament-Velasquez S.L."/>
            <person name="Kruys A."/>
            <person name="Hutchinson M.I."/>
            <person name="Powell A.J."/>
            <person name="Barry K."/>
            <person name="Miller A.N."/>
            <person name="Grigoriev I.V."/>
            <person name="Debuchy R."/>
            <person name="Gladieux P."/>
            <person name="Thoren M.H."/>
            <person name="Johannesson H."/>
        </authorList>
    </citation>
    <scope>NUCLEOTIDE SEQUENCE</scope>
    <source>
        <strain evidence="1">SMH4607-1</strain>
    </source>
</reference>
<dbReference type="PANTHER" id="PTHR10039">
    <property type="entry name" value="AMELOGENIN"/>
    <property type="match status" value="1"/>
</dbReference>
<gene>
    <name evidence="1" type="ORF">B0H67DRAFT_657011</name>
</gene>
<keyword evidence="2" id="KW-1185">Reference proteome</keyword>
<protein>
    <submittedName>
        <fullName evidence="1">Uncharacterized protein</fullName>
    </submittedName>
</protein>
<sequence length="153" mass="17133">MAALKKRLDVIPPGSDDLFNMILTRDLENTEELHLCIQWVLFSSHPLKPQELFIANQLGIFQIGLGLEEVFDTQWNPEEMPAEGLRRYIDSSSKGLAEVTRSKKPTMQLIHESVRDFLLGKGGSRKKWTGFGSGHSGKAHDTLKSICLAQLEG</sequence>
<evidence type="ECO:0000313" key="1">
    <source>
        <dbReference type="EMBL" id="KAK0724481.1"/>
    </source>
</evidence>
<accession>A0AA40AYR9</accession>
<proteinExistence type="predicted"/>